<dbReference type="PANTHER" id="PTHR45850">
    <property type="entry name" value="SORTING NEXIN FAMILY MEMBER"/>
    <property type="match status" value="1"/>
</dbReference>
<feature type="domain" description="PX" evidence="1">
    <location>
        <begin position="1"/>
        <end position="142"/>
    </location>
</feature>
<dbReference type="InterPro" id="IPR001683">
    <property type="entry name" value="PX_dom"/>
</dbReference>
<dbReference type="GeneID" id="109091424"/>
<evidence type="ECO:0000313" key="2">
    <source>
        <dbReference type="RefSeq" id="XP_042582197.1"/>
    </source>
</evidence>
<dbReference type="Proteomes" id="UP001155660">
    <property type="component" value="Chromosome B6"/>
</dbReference>
<organism evidence="2">
    <name type="scientific">Cyprinus carpio</name>
    <name type="common">Common carp</name>
    <dbReference type="NCBI Taxonomy" id="7962"/>
    <lineage>
        <taxon>Eukaryota</taxon>
        <taxon>Metazoa</taxon>
        <taxon>Chordata</taxon>
        <taxon>Craniata</taxon>
        <taxon>Vertebrata</taxon>
        <taxon>Euteleostomi</taxon>
        <taxon>Actinopterygii</taxon>
        <taxon>Neopterygii</taxon>
        <taxon>Teleostei</taxon>
        <taxon>Ostariophysi</taxon>
        <taxon>Cypriniformes</taxon>
        <taxon>Cyprinidae</taxon>
        <taxon>Cyprininae</taxon>
        <taxon>Cyprinus</taxon>
    </lineage>
</organism>
<dbReference type="Pfam" id="PF00787">
    <property type="entry name" value="PX"/>
    <property type="match status" value="1"/>
</dbReference>
<dbReference type="OrthoDB" id="9976382at2759"/>
<dbReference type="Pfam" id="PF09325">
    <property type="entry name" value="Vps5"/>
    <property type="match status" value="1"/>
</dbReference>
<accession>A0A9Q9WF06</accession>
<dbReference type="AlphaFoldDB" id="A0A9Q9WF06"/>
<dbReference type="GO" id="GO:0035091">
    <property type="term" value="F:phosphatidylinositol binding"/>
    <property type="evidence" value="ECO:0007669"/>
    <property type="project" value="InterPro"/>
</dbReference>
<reference evidence="2" key="1">
    <citation type="submission" date="2025-08" db="UniProtKB">
        <authorList>
            <consortium name="RefSeq"/>
        </authorList>
    </citation>
    <scope>IDENTIFICATION</scope>
    <source>
        <tissue evidence="2">Muscle</tissue>
    </source>
</reference>
<name>A0A9Q9WF06_CYPCA</name>
<dbReference type="RefSeq" id="XP_042582197.1">
    <property type="nucleotide sequence ID" value="XM_042726263.1"/>
</dbReference>
<dbReference type="KEGG" id="ccar:109091424"/>
<evidence type="ECO:0000259" key="1">
    <source>
        <dbReference type="PROSITE" id="PS50195"/>
    </source>
</evidence>
<dbReference type="PROSITE" id="PS50195">
    <property type="entry name" value="PX"/>
    <property type="match status" value="1"/>
</dbReference>
<gene>
    <name evidence="2" type="primary">si:dkey-28n18.9</name>
</gene>
<sequence length="374" mass="41757">MEVSSAEAALSVSASSIRITDVTQDGDVLTFAIASQKLNSSAGVCVFRIYEDFDWLQQSLFSQENLPGLQGIIFPPLPSKALPSQSNTQTKALKQLGFLALGQDWQSYCKALEFYLQQVAAHPTLCKCKALDSFLINSESPGKQRGRKGIFNRLSQAVEEMRKESHKDVDNFFQNERNKNTNLAALSKVATEKLLDVVMTEQKLALACGHFATSLHLCVNQDDAAAVAFSKVCLKLSDVIEAVNRNFEKVASNDLSTLGLGLDLESRYQEAEKVWECVLMIACKLIELETVKKGTEKAKASKREVMEAFQKAVEKEFNLISSVAKQEIERFHSSRVNVLKNFLIGWCELQLNTAKEFAELYSQHLEACRNMYSE</sequence>
<protein>
    <submittedName>
        <fullName evidence="2">Sorting nexin-5</fullName>
    </submittedName>
</protein>
<dbReference type="InterPro" id="IPR015404">
    <property type="entry name" value="Vps5_C"/>
</dbReference>
<proteinExistence type="predicted"/>
<dbReference type="PANTHER" id="PTHR45850:SF2">
    <property type="entry name" value="SORTING NEXIN-5-LIKE"/>
    <property type="match status" value="1"/>
</dbReference>